<dbReference type="PANTHER" id="PTHR34408:SF1">
    <property type="entry name" value="GLYCOSYL HYDROLASE FAMILY 19 DOMAIN-CONTAINING PROTEIN HI_1415"/>
    <property type="match status" value="1"/>
</dbReference>
<dbReference type="Gene3D" id="1.10.530.10">
    <property type="match status" value="1"/>
</dbReference>
<keyword evidence="2" id="KW-1185">Reference proteome</keyword>
<protein>
    <submittedName>
        <fullName evidence="1">Uncharacterized protein</fullName>
    </submittedName>
</protein>
<dbReference type="Proteomes" id="UP000321306">
    <property type="component" value="Unassembled WGS sequence"/>
</dbReference>
<dbReference type="AlphaFoldDB" id="A0A511NAD8"/>
<dbReference type="InterPro" id="IPR052354">
    <property type="entry name" value="Cell_Wall_Dynamics_Protein"/>
</dbReference>
<accession>A0A511NAD8</accession>
<comment type="caution">
    <text evidence="1">The sequence shown here is derived from an EMBL/GenBank/DDBJ whole genome shotgun (WGS) entry which is preliminary data.</text>
</comment>
<evidence type="ECO:0000313" key="1">
    <source>
        <dbReference type="EMBL" id="GEM49794.1"/>
    </source>
</evidence>
<proteinExistence type="predicted"/>
<dbReference type="PANTHER" id="PTHR34408">
    <property type="entry name" value="FAMILY PROTEIN, PUTATIVE-RELATED"/>
    <property type="match status" value="1"/>
</dbReference>
<name>A0A511NAD8_DEIC1</name>
<dbReference type="SUPFAM" id="SSF53955">
    <property type="entry name" value="Lysozyme-like"/>
    <property type="match status" value="1"/>
</dbReference>
<organism evidence="1 2">
    <name type="scientific">Deinococcus cellulosilyticus (strain DSM 18568 / NBRC 106333 / KACC 11606 / 5516J-15)</name>
    <dbReference type="NCBI Taxonomy" id="1223518"/>
    <lineage>
        <taxon>Bacteria</taxon>
        <taxon>Thermotogati</taxon>
        <taxon>Deinococcota</taxon>
        <taxon>Deinococci</taxon>
        <taxon>Deinococcales</taxon>
        <taxon>Deinococcaceae</taxon>
        <taxon>Deinococcus</taxon>
    </lineage>
</organism>
<reference evidence="1 2" key="1">
    <citation type="submission" date="2019-07" db="EMBL/GenBank/DDBJ databases">
        <title>Whole genome shotgun sequence of Deinococcus cellulosilyticus NBRC 106333.</title>
        <authorList>
            <person name="Hosoyama A."/>
            <person name="Uohara A."/>
            <person name="Ohji S."/>
            <person name="Ichikawa N."/>
        </authorList>
    </citation>
    <scope>NUCLEOTIDE SEQUENCE [LARGE SCALE GENOMIC DNA]</scope>
    <source>
        <strain evidence="1 2">NBRC 106333</strain>
    </source>
</reference>
<sequence length="211" mass="23860">MTAVITTDVIVRLNRRVPQPDVVSHRIMLACKQFGIDDRIQQAHFVAQLMAESSLIPKEENLSYTARRILQVWPSRFKSLAEALPYERNPEALANKVYGNRPELGNSHPGDGWVFRGRGYIQLTGRRNYTLYGRRLGVNLVDAPQLLLQVGVGSLAAAVFWSDHGCNDIASDPRLTVQDKCARITKKITGSERDWQRRLVLTRQVLNLLQA</sequence>
<gene>
    <name evidence="1" type="ORF">DC3_54290</name>
</gene>
<dbReference type="InterPro" id="IPR023346">
    <property type="entry name" value="Lysozyme-like_dom_sf"/>
</dbReference>
<dbReference type="EMBL" id="BJXB01000043">
    <property type="protein sequence ID" value="GEM49794.1"/>
    <property type="molecule type" value="Genomic_DNA"/>
</dbReference>
<evidence type="ECO:0000313" key="2">
    <source>
        <dbReference type="Proteomes" id="UP000321306"/>
    </source>
</evidence>